<sequence length="286" mass="32043">MKPELQKLFEGVNGLSTEFLDKVSGLMEAKVGEARLQAIQETEHVAHQERLKLVEAHQQEIANLKETHIQEVATKVDAFLNAVVEEWANKNAPAIDATIKTEAAEKFLSGMVNVLKEANVEFTVDTDGQIAALTHRLAEAEKRANVSESELKQIREQESIRQRNNVIDEICEGMVSTKKEVVVGLLEGIQFSDASSFGARVRTFRNLVEGNKDDFTDKVGKDNEGGKSSDDKEKDIKEGKKQKKEGDDPDDDDNDNDDDPDETDKELKESVSRQLEEYRRMRGLKG</sequence>
<keyword evidence="4" id="KW-1185">Reference proteome</keyword>
<reference evidence="3 4" key="1">
    <citation type="submission" date="2018-01" db="EMBL/GenBank/DDBJ databases">
        <title>Complete genome of Klebsiella pneumoniae bacteriophage vB_KpnM_KpS110.</title>
        <authorList>
            <person name="Verevkin V.V."/>
            <person name="Solovieva E.V."/>
            <person name="Krasilnikova V.M."/>
            <person name="Kislichkina A.A."/>
            <person name="Volozhantsev N.V."/>
        </authorList>
    </citation>
    <scope>NUCLEOTIDE SEQUENCE [LARGE SCALE GENOMIC DNA]</scope>
</reference>
<keyword evidence="1" id="KW-0175">Coiled coil</keyword>
<feature type="region of interest" description="Disordered" evidence="2">
    <location>
        <begin position="212"/>
        <end position="286"/>
    </location>
</feature>
<evidence type="ECO:0000313" key="3">
    <source>
        <dbReference type="EMBL" id="AUV59253.1"/>
    </source>
</evidence>
<evidence type="ECO:0000256" key="1">
    <source>
        <dbReference type="SAM" id="Coils"/>
    </source>
</evidence>
<accession>A0A2K9VAL7</accession>
<organism evidence="3 4">
    <name type="scientific">Klebsiella phage vB_KpnM_KpS110</name>
    <dbReference type="NCBI Taxonomy" id="2079262"/>
    <lineage>
        <taxon>Viruses</taxon>
        <taxon>Duplodnaviria</taxon>
        <taxon>Heunggongvirae</taxon>
        <taxon>Uroviricota</taxon>
        <taxon>Caudoviricetes</taxon>
        <taxon>Pantevenvirales</taxon>
        <taxon>Ackermannviridae</taxon>
        <taxon>Taipeivirus</taxon>
        <taxon>Taipeivirus KpS110</taxon>
    </lineage>
</organism>
<dbReference type="EMBL" id="MG770379">
    <property type="protein sequence ID" value="AUV59253.1"/>
    <property type="molecule type" value="Genomic_DNA"/>
</dbReference>
<dbReference type="Proteomes" id="UP000241603">
    <property type="component" value="Segment"/>
</dbReference>
<feature type="compositionally biased region" description="Acidic residues" evidence="2">
    <location>
        <begin position="247"/>
        <end position="264"/>
    </location>
</feature>
<feature type="coiled-coil region" evidence="1">
    <location>
        <begin position="130"/>
        <end position="157"/>
    </location>
</feature>
<evidence type="ECO:0000313" key="4">
    <source>
        <dbReference type="Proteomes" id="UP000241603"/>
    </source>
</evidence>
<proteinExistence type="predicted"/>
<name>A0A2K9VAL7_9CAUD</name>
<feature type="compositionally biased region" description="Basic and acidic residues" evidence="2">
    <location>
        <begin position="265"/>
        <end position="280"/>
    </location>
</feature>
<dbReference type="Pfam" id="PF25623">
    <property type="entry name" value="T4_CASP"/>
    <property type="match status" value="1"/>
</dbReference>
<protein>
    <submittedName>
        <fullName evidence="3">Prohead core protein</fullName>
    </submittedName>
</protein>
<evidence type="ECO:0000256" key="2">
    <source>
        <dbReference type="SAM" id="MobiDB-lite"/>
    </source>
</evidence>
<feature type="compositionally biased region" description="Basic and acidic residues" evidence="2">
    <location>
        <begin position="212"/>
        <end position="239"/>
    </location>
</feature>
<gene>
    <name evidence="3" type="ORF">kps110_137</name>
</gene>
<dbReference type="InterPro" id="IPR057966">
    <property type="entry name" value="T4_SCAF"/>
</dbReference>